<protein>
    <submittedName>
        <fullName evidence="1">Unnamed protein product</fullName>
    </submittedName>
</protein>
<name>A0A9W6TN09_9STRA</name>
<dbReference type="EMBL" id="BSXW01000324">
    <property type="protein sequence ID" value="GMF18648.1"/>
    <property type="molecule type" value="Genomic_DNA"/>
</dbReference>
<sequence>MHETSARELVRIVNSTSEPDEEIPISQRQVDAQPCALDFNVGIITLLKPLETLLTFDSLGFAGSSCSLVSLSAAFSFEISSADDPFQQYIPL</sequence>
<dbReference type="Proteomes" id="UP001165083">
    <property type="component" value="Unassembled WGS sequence"/>
</dbReference>
<accession>A0A9W6TN09</accession>
<reference evidence="1" key="1">
    <citation type="submission" date="2023-04" db="EMBL/GenBank/DDBJ databases">
        <title>Phytophthora lilii NBRC 32176.</title>
        <authorList>
            <person name="Ichikawa N."/>
            <person name="Sato H."/>
            <person name="Tonouchi N."/>
        </authorList>
    </citation>
    <scope>NUCLEOTIDE SEQUENCE</scope>
    <source>
        <strain evidence="1">NBRC 32176</strain>
    </source>
</reference>
<proteinExistence type="predicted"/>
<comment type="caution">
    <text evidence="1">The sequence shown here is derived from an EMBL/GenBank/DDBJ whole genome shotgun (WGS) entry which is preliminary data.</text>
</comment>
<organism evidence="1 2">
    <name type="scientific">Phytophthora lilii</name>
    <dbReference type="NCBI Taxonomy" id="2077276"/>
    <lineage>
        <taxon>Eukaryota</taxon>
        <taxon>Sar</taxon>
        <taxon>Stramenopiles</taxon>
        <taxon>Oomycota</taxon>
        <taxon>Peronosporomycetes</taxon>
        <taxon>Peronosporales</taxon>
        <taxon>Peronosporaceae</taxon>
        <taxon>Phytophthora</taxon>
    </lineage>
</organism>
<dbReference type="AlphaFoldDB" id="A0A9W6TN09"/>
<keyword evidence="2" id="KW-1185">Reference proteome</keyword>
<gene>
    <name evidence="1" type="ORF">Plil01_000700600</name>
</gene>
<evidence type="ECO:0000313" key="2">
    <source>
        <dbReference type="Proteomes" id="UP001165083"/>
    </source>
</evidence>
<evidence type="ECO:0000313" key="1">
    <source>
        <dbReference type="EMBL" id="GMF18648.1"/>
    </source>
</evidence>